<feature type="domain" description="WD-like" evidence="2">
    <location>
        <begin position="69"/>
        <end position="270"/>
    </location>
</feature>
<dbReference type="InterPro" id="IPR046925">
    <property type="entry name" value="WD-like_fungi"/>
</dbReference>
<keyword evidence="4" id="KW-1185">Reference proteome</keyword>
<name>A0AAD6D9N3_9EURO</name>
<comment type="caution">
    <text evidence="3">The sequence shown here is derived from an EMBL/GenBank/DDBJ whole genome shotgun (WGS) entry which is preliminary data.</text>
</comment>
<dbReference type="Proteomes" id="UP001220324">
    <property type="component" value="Unassembled WGS sequence"/>
</dbReference>
<proteinExistence type="predicted"/>
<accession>A0AAD6D9N3</accession>
<reference evidence="3 4" key="1">
    <citation type="journal article" date="2023" name="IMA Fungus">
        <title>Comparative genomic study of the Penicillium genus elucidates a diverse pangenome and 15 lateral gene transfer events.</title>
        <authorList>
            <person name="Petersen C."/>
            <person name="Sorensen T."/>
            <person name="Nielsen M.R."/>
            <person name="Sondergaard T.E."/>
            <person name="Sorensen J.L."/>
            <person name="Fitzpatrick D.A."/>
            <person name="Frisvad J.C."/>
            <person name="Nielsen K.L."/>
        </authorList>
    </citation>
    <scope>NUCLEOTIDE SEQUENCE [LARGE SCALE GENOMIC DNA]</scope>
    <source>
        <strain evidence="3 4">IBT 35679</strain>
    </source>
</reference>
<evidence type="ECO:0000313" key="3">
    <source>
        <dbReference type="EMBL" id="KAJ5557352.1"/>
    </source>
</evidence>
<evidence type="ECO:0000313" key="4">
    <source>
        <dbReference type="Proteomes" id="UP001220324"/>
    </source>
</evidence>
<organism evidence="3 4">
    <name type="scientific">Penicillium frequentans</name>
    <dbReference type="NCBI Taxonomy" id="3151616"/>
    <lineage>
        <taxon>Eukaryota</taxon>
        <taxon>Fungi</taxon>
        <taxon>Dikarya</taxon>
        <taxon>Ascomycota</taxon>
        <taxon>Pezizomycotina</taxon>
        <taxon>Eurotiomycetes</taxon>
        <taxon>Eurotiomycetidae</taxon>
        <taxon>Eurotiales</taxon>
        <taxon>Aspergillaceae</taxon>
        <taxon>Penicillium</taxon>
    </lineage>
</organism>
<dbReference type="EMBL" id="JAQIZZ010000001">
    <property type="protein sequence ID" value="KAJ5557352.1"/>
    <property type="molecule type" value="Genomic_DNA"/>
</dbReference>
<protein>
    <recommendedName>
        <fullName evidence="2">WD-like domain-containing protein</fullName>
    </recommendedName>
</protein>
<dbReference type="Pfam" id="PF20493">
    <property type="entry name" value="WD-like_fungi"/>
    <property type="match status" value="1"/>
</dbReference>
<feature type="signal peptide" evidence="1">
    <location>
        <begin position="1"/>
        <end position="22"/>
    </location>
</feature>
<feature type="chain" id="PRO_5042148059" description="WD-like domain-containing protein" evidence="1">
    <location>
        <begin position="23"/>
        <end position="271"/>
    </location>
</feature>
<sequence length="271" mass="29142">MMFKKLFSFASAIAVLATGAHCQQLSYEDSITALAYGNVATNSSSVGEVWLNITGFAADKLPHIQNDVGIYTLDNRETLTTIAGLAQVAAQQGQWGDIVFLYSAFAMNGHSEYFNASSLEMQQALLYAVTDQTRGEVDSTLIKLYASTSSSEYLTEAFENLKSDTSSQSKRWVKEACSSAHKATKSACRTLLENVKGNVTWKSGGPRSICKSGCCISWSANATFQVQNLTNAANYCLNACGTSSVSCEVWGVKLQGTLVDQCLSNRATGCT</sequence>
<gene>
    <name evidence="3" type="ORF">N7494_001267</name>
</gene>
<dbReference type="AlphaFoldDB" id="A0AAD6D9N3"/>
<evidence type="ECO:0000256" key="1">
    <source>
        <dbReference type="SAM" id="SignalP"/>
    </source>
</evidence>
<evidence type="ECO:0000259" key="2">
    <source>
        <dbReference type="Pfam" id="PF20493"/>
    </source>
</evidence>
<keyword evidence="1" id="KW-0732">Signal</keyword>